<dbReference type="Pfam" id="PF13908">
    <property type="entry name" value="Shisa_N"/>
    <property type="match status" value="1"/>
</dbReference>
<keyword evidence="1" id="KW-0472">Membrane</keyword>
<dbReference type="InterPro" id="IPR053891">
    <property type="entry name" value="Shisa_N"/>
</dbReference>
<accession>A0ABR0A3C3</accession>
<sequence length="146" mass="15770">MVYILLVVPAAPGIHTCPMLNADFCSGYIDQFGKWNTGFPCPWLDGSTPGFCCGTENYKYCCSGKLRIATAPPPQPEDPLLLVLAITLGVAAGITLLILIACFVCPGCLLHKKRRPGIEYQTIACKKVSSPVSPIRVPVDQCTKNR</sequence>
<keyword evidence="1" id="KW-0812">Transmembrane</keyword>
<evidence type="ECO:0000313" key="3">
    <source>
        <dbReference type="EMBL" id="KAK4019654.1"/>
    </source>
</evidence>
<protein>
    <recommendedName>
        <fullName evidence="2">Shisa N-terminal domain-containing protein</fullName>
    </recommendedName>
</protein>
<evidence type="ECO:0000259" key="2">
    <source>
        <dbReference type="Pfam" id="PF13908"/>
    </source>
</evidence>
<keyword evidence="4" id="KW-1185">Reference proteome</keyword>
<reference evidence="3 4" key="1">
    <citation type="journal article" date="2023" name="Nucleic Acids Res.">
        <title>The hologenome of Daphnia magna reveals possible DNA methylation and microbiome-mediated evolution of the host genome.</title>
        <authorList>
            <person name="Chaturvedi A."/>
            <person name="Li X."/>
            <person name="Dhandapani V."/>
            <person name="Marshall H."/>
            <person name="Kissane S."/>
            <person name="Cuenca-Cambronero M."/>
            <person name="Asole G."/>
            <person name="Calvet F."/>
            <person name="Ruiz-Romero M."/>
            <person name="Marangio P."/>
            <person name="Guigo R."/>
            <person name="Rago D."/>
            <person name="Mirbahai L."/>
            <person name="Eastwood N."/>
            <person name="Colbourne J.K."/>
            <person name="Zhou J."/>
            <person name="Mallon E."/>
            <person name="Orsini L."/>
        </authorList>
    </citation>
    <scope>NUCLEOTIDE SEQUENCE [LARGE SCALE GENOMIC DNA]</scope>
    <source>
        <strain evidence="3">LRV0_1</strain>
    </source>
</reference>
<proteinExistence type="predicted"/>
<dbReference type="EMBL" id="JAOYFB010000036">
    <property type="protein sequence ID" value="KAK4019654.1"/>
    <property type="molecule type" value="Genomic_DNA"/>
</dbReference>
<feature type="domain" description="Shisa N-terminal" evidence="2">
    <location>
        <begin position="23"/>
        <end position="65"/>
    </location>
</feature>
<name>A0ABR0A3C3_9CRUS</name>
<gene>
    <name evidence="3" type="ORF">OUZ56_001667</name>
</gene>
<organism evidence="3 4">
    <name type="scientific">Daphnia magna</name>
    <dbReference type="NCBI Taxonomy" id="35525"/>
    <lineage>
        <taxon>Eukaryota</taxon>
        <taxon>Metazoa</taxon>
        <taxon>Ecdysozoa</taxon>
        <taxon>Arthropoda</taxon>
        <taxon>Crustacea</taxon>
        <taxon>Branchiopoda</taxon>
        <taxon>Diplostraca</taxon>
        <taxon>Cladocera</taxon>
        <taxon>Anomopoda</taxon>
        <taxon>Daphniidae</taxon>
        <taxon>Daphnia</taxon>
    </lineage>
</organism>
<feature type="transmembrane region" description="Helical" evidence="1">
    <location>
        <begin position="80"/>
        <end position="105"/>
    </location>
</feature>
<dbReference type="Proteomes" id="UP001234178">
    <property type="component" value="Unassembled WGS sequence"/>
</dbReference>
<evidence type="ECO:0000313" key="4">
    <source>
        <dbReference type="Proteomes" id="UP001234178"/>
    </source>
</evidence>
<keyword evidence="1" id="KW-1133">Transmembrane helix</keyword>
<evidence type="ECO:0000256" key="1">
    <source>
        <dbReference type="SAM" id="Phobius"/>
    </source>
</evidence>
<comment type="caution">
    <text evidence="3">The sequence shown here is derived from an EMBL/GenBank/DDBJ whole genome shotgun (WGS) entry which is preliminary data.</text>
</comment>